<accession>A0ABX1XW05</accession>
<reference evidence="2 3" key="1">
    <citation type="submission" date="2019-10" db="EMBL/GenBank/DDBJ databases">
        <title>Description of Paenibacillus terrestris sp. nov.</title>
        <authorList>
            <person name="Carlier A."/>
            <person name="Qi S."/>
        </authorList>
    </citation>
    <scope>NUCLEOTIDE SEQUENCE [LARGE SCALE GENOMIC DNA]</scope>
    <source>
        <strain evidence="2 3">LMG 31458</strain>
    </source>
</reference>
<dbReference type="InterPro" id="IPR027417">
    <property type="entry name" value="P-loop_NTPase"/>
</dbReference>
<dbReference type="Pfam" id="PF13401">
    <property type="entry name" value="AAA_22"/>
    <property type="match status" value="1"/>
</dbReference>
<keyword evidence="3" id="KW-1185">Reference proteome</keyword>
<sequence length="326" mass="37659">MIEELPIQITSINRPLIVQGSHPIYTGRYLLSTNEISKLYEKLKKCIQNRFPGAIIHGRPRLGKSRAIKYLMNILPDDFGNLPIYVLLCRDHAKPNEDVFFTEILRDIGHSLSTTGKAVAKRERLLKFLVQQANSVGLNRIIFFIDDAQRLHVIQYGWLMDICNELDSVGISLTVFLVGQEELINQRNVFFEEGKQQIIGRFMVHQHQFSGVRTIDDLKECLISYDEESFFPADSGWSFTRYFFPNIKNFSLAAFAEDLYRVFSEMRLEAGIRAEFEIPMQYVTLTIEYALRKFGVEDENLDVITQAKWREAIESSGYLEAEASHL</sequence>
<comment type="caution">
    <text evidence="2">The sequence shown here is derived from an EMBL/GenBank/DDBJ whole genome shotgun (WGS) entry which is preliminary data.</text>
</comment>
<dbReference type="InterPro" id="IPR049945">
    <property type="entry name" value="AAA_22"/>
</dbReference>
<name>A0ABX1XW05_9BACL</name>
<dbReference type="Gene3D" id="3.40.50.300">
    <property type="entry name" value="P-loop containing nucleotide triphosphate hydrolases"/>
    <property type="match status" value="1"/>
</dbReference>
<organism evidence="2 3">
    <name type="scientific">Paenibacillus phytorum</name>
    <dbReference type="NCBI Taxonomy" id="2654977"/>
    <lineage>
        <taxon>Bacteria</taxon>
        <taxon>Bacillati</taxon>
        <taxon>Bacillota</taxon>
        <taxon>Bacilli</taxon>
        <taxon>Bacillales</taxon>
        <taxon>Paenibacillaceae</taxon>
        <taxon>Paenibacillus</taxon>
    </lineage>
</organism>
<dbReference type="SUPFAM" id="SSF52540">
    <property type="entry name" value="P-loop containing nucleoside triphosphate hydrolases"/>
    <property type="match status" value="1"/>
</dbReference>
<protein>
    <submittedName>
        <fullName evidence="2">AAA family ATPase</fullName>
    </submittedName>
</protein>
<proteinExistence type="predicted"/>
<dbReference type="EMBL" id="WHOA01000099">
    <property type="protein sequence ID" value="NOU72686.1"/>
    <property type="molecule type" value="Genomic_DNA"/>
</dbReference>
<evidence type="ECO:0000259" key="1">
    <source>
        <dbReference type="Pfam" id="PF13401"/>
    </source>
</evidence>
<evidence type="ECO:0000313" key="3">
    <source>
        <dbReference type="Proteomes" id="UP000616779"/>
    </source>
</evidence>
<gene>
    <name evidence="2" type="ORF">GC098_14860</name>
</gene>
<feature type="domain" description="ORC1/DEAH AAA+ ATPase" evidence="1">
    <location>
        <begin position="55"/>
        <end position="183"/>
    </location>
</feature>
<evidence type="ECO:0000313" key="2">
    <source>
        <dbReference type="EMBL" id="NOU72686.1"/>
    </source>
</evidence>
<dbReference type="Proteomes" id="UP000616779">
    <property type="component" value="Unassembled WGS sequence"/>
</dbReference>